<sequence>MTDVQKQKITHFFNVLDNNGNGILEKDDFEMVGETMSDIIGLDDNSVVRLDLKLRAHRLFVQILKDIQKTEAELTLDEWIQFFDEVVLTKPNDYINQSATYIFSLFDQDMDGHIDEREYLDMFKAYGLYMSVAKKAFDMLDINGDGRISGGELVKAFEDFFLSPEEEAPGNWIFGDWRNR</sequence>
<gene>
    <name evidence="2" type="ORF">SAMN05421640_2302</name>
</gene>
<feature type="domain" description="EF-hand" evidence="1">
    <location>
        <begin position="128"/>
        <end position="163"/>
    </location>
</feature>
<accession>A0A239JXZ5</accession>
<evidence type="ECO:0000259" key="1">
    <source>
        <dbReference type="PROSITE" id="PS50222"/>
    </source>
</evidence>
<protein>
    <submittedName>
        <fullName evidence="2">Ca2+-binding protein, EF-hand superfamily</fullName>
    </submittedName>
</protein>
<reference evidence="2 3" key="1">
    <citation type="submission" date="2017-06" db="EMBL/GenBank/DDBJ databases">
        <authorList>
            <person name="Kim H.J."/>
            <person name="Triplett B.A."/>
        </authorList>
    </citation>
    <scope>NUCLEOTIDE SEQUENCE [LARGE SCALE GENOMIC DNA]</scope>
    <source>
        <strain evidence="2 3">DSM 19307</strain>
    </source>
</reference>
<proteinExistence type="predicted"/>
<dbReference type="EMBL" id="FZPD01000004">
    <property type="protein sequence ID" value="SNT10635.1"/>
    <property type="molecule type" value="Genomic_DNA"/>
</dbReference>
<dbReference type="PROSITE" id="PS00018">
    <property type="entry name" value="EF_HAND_1"/>
    <property type="match status" value="2"/>
</dbReference>
<dbReference type="InterPro" id="IPR018247">
    <property type="entry name" value="EF_Hand_1_Ca_BS"/>
</dbReference>
<dbReference type="PROSITE" id="PS50222">
    <property type="entry name" value="EF_HAND_2"/>
    <property type="match status" value="2"/>
</dbReference>
<dbReference type="Pfam" id="PF13405">
    <property type="entry name" value="EF-hand_6"/>
    <property type="match status" value="1"/>
</dbReference>
<dbReference type="RefSeq" id="WP_089357024.1">
    <property type="nucleotide sequence ID" value="NZ_FZPD01000004.1"/>
</dbReference>
<dbReference type="GO" id="GO:0005509">
    <property type="term" value="F:calcium ion binding"/>
    <property type="evidence" value="ECO:0007669"/>
    <property type="project" value="InterPro"/>
</dbReference>
<name>A0A239JXZ5_EKHLU</name>
<dbReference type="Gene3D" id="1.10.238.10">
    <property type="entry name" value="EF-hand"/>
    <property type="match status" value="1"/>
</dbReference>
<dbReference type="OrthoDB" id="451568at2"/>
<evidence type="ECO:0000313" key="3">
    <source>
        <dbReference type="Proteomes" id="UP000198393"/>
    </source>
</evidence>
<dbReference type="SMART" id="SM00054">
    <property type="entry name" value="EFh"/>
    <property type="match status" value="3"/>
</dbReference>
<feature type="domain" description="EF-hand" evidence="1">
    <location>
        <begin position="4"/>
        <end position="39"/>
    </location>
</feature>
<evidence type="ECO:0000313" key="2">
    <source>
        <dbReference type="EMBL" id="SNT10635.1"/>
    </source>
</evidence>
<dbReference type="Proteomes" id="UP000198393">
    <property type="component" value="Unassembled WGS sequence"/>
</dbReference>
<dbReference type="AlphaFoldDB" id="A0A239JXZ5"/>
<dbReference type="InterPro" id="IPR011992">
    <property type="entry name" value="EF-hand-dom_pair"/>
</dbReference>
<organism evidence="2 3">
    <name type="scientific">Ekhidna lutea</name>
    <dbReference type="NCBI Taxonomy" id="447679"/>
    <lineage>
        <taxon>Bacteria</taxon>
        <taxon>Pseudomonadati</taxon>
        <taxon>Bacteroidota</taxon>
        <taxon>Cytophagia</taxon>
        <taxon>Cytophagales</taxon>
        <taxon>Reichenbachiellaceae</taxon>
        <taxon>Ekhidna</taxon>
    </lineage>
</organism>
<keyword evidence="3" id="KW-1185">Reference proteome</keyword>
<dbReference type="CDD" id="cd00051">
    <property type="entry name" value="EFh"/>
    <property type="match status" value="1"/>
</dbReference>
<dbReference type="InterPro" id="IPR002048">
    <property type="entry name" value="EF_hand_dom"/>
</dbReference>
<dbReference type="Pfam" id="PF13833">
    <property type="entry name" value="EF-hand_8"/>
    <property type="match status" value="1"/>
</dbReference>
<dbReference type="SUPFAM" id="SSF47473">
    <property type="entry name" value="EF-hand"/>
    <property type="match status" value="1"/>
</dbReference>